<proteinExistence type="predicted"/>
<reference evidence="1" key="1">
    <citation type="submission" date="2023-03" db="EMBL/GenBank/DDBJ databases">
        <title>Electrophorus voltai genome.</title>
        <authorList>
            <person name="Bian C."/>
        </authorList>
    </citation>
    <scope>NUCLEOTIDE SEQUENCE</scope>
    <source>
        <strain evidence="1">CB-2022</strain>
        <tissue evidence="1">Muscle</tissue>
    </source>
</reference>
<evidence type="ECO:0000313" key="1">
    <source>
        <dbReference type="EMBL" id="KAK1793116.1"/>
    </source>
</evidence>
<dbReference type="EMBL" id="JAROKS010000018">
    <property type="protein sequence ID" value="KAK1793116.1"/>
    <property type="molecule type" value="Genomic_DNA"/>
</dbReference>
<dbReference type="AlphaFoldDB" id="A0AAD8Z604"/>
<dbReference type="Proteomes" id="UP001239994">
    <property type="component" value="Unassembled WGS sequence"/>
</dbReference>
<sequence>MNTRRNRTDNILIMPVTAGCPRATSCTRRPVSSHHGNNVLAAKRQAGGSGFQKTLSDLVKQKLEAVEWDGALVRVTTPVPVAILQATQSVLVPGVRHCPS</sequence>
<comment type="caution">
    <text evidence="1">The sequence shown here is derived from an EMBL/GenBank/DDBJ whole genome shotgun (WGS) entry which is preliminary data.</text>
</comment>
<evidence type="ECO:0000313" key="2">
    <source>
        <dbReference type="Proteomes" id="UP001239994"/>
    </source>
</evidence>
<accession>A0AAD8Z604</accession>
<gene>
    <name evidence="1" type="ORF">P4O66_011527</name>
</gene>
<organism evidence="1 2">
    <name type="scientific">Electrophorus voltai</name>
    <dbReference type="NCBI Taxonomy" id="2609070"/>
    <lineage>
        <taxon>Eukaryota</taxon>
        <taxon>Metazoa</taxon>
        <taxon>Chordata</taxon>
        <taxon>Craniata</taxon>
        <taxon>Vertebrata</taxon>
        <taxon>Euteleostomi</taxon>
        <taxon>Actinopterygii</taxon>
        <taxon>Neopterygii</taxon>
        <taxon>Teleostei</taxon>
        <taxon>Ostariophysi</taxon>
        <taxon>Gymnotiformes</taxon>
        <taxon>Gymnotoidei</taxon>
        <taxon>Gymnotidae</taxon>
        <taxon>Electrophorus</taxon>
    </lineage>
</organism>
<keyword evidence="2" id="KW-1185">Reference proteome</keyword>
<protein>
    <submittedName>
        <fullName evidence="1">Uncharacterized protein</fullName>
    </submittedName>
</protein>
<name>A0AAD8Z604_9TELE</name>
<dbReference type="PROSITE" id="PS51257">
    <property type="entry name" value="PROKAR_LIPOPROTEIN"/>
    <property type="match status" value="1"/>
</dbReference>